<evidence type="ECO:0000256" key="3">
    <source>
        <dbReference type="ARBA" id="ARBA00023002"/>
    </source>
</evidence>
<evidence type="ECO:0000259" key="6">
    <source>
        <dbReference type="Pfam" id="PF01494"/>
    </source>
</evidence>
<dbReference type="EMBL" id="JACHIV010000001">
    <property type="protein sequence ID" value="MBB5070527.1"/>
    <property type="molecule type" value="Genomic_DNA"/>
</dbReference>
<comment type="caution">
    <text evidence="7">The sequence shown here is derived from an EMBL/GenBank/DDBJ whole genome shotgun (WGS) entry which is preliminary data.</text>
</comment>
<dbReference type="AlphaFoldDB" id="A0A840NQL1"/>
<evidence type="ECO:0000256" key="5">
    <source>
        <dbReference type="SAM" id="MobiDB-lite"/>
    </source>
</evidence>
<dbReference type="PANTHER" id="PTHR47178">
    <property type="entry name" value="MONOOXYGENASE, FAD-BINDING"/>
    <property type="match status" value="1"/>
</dbReference>
<dbReference type="PANTHER" id="PTHR47178:SF6">
    <property type="entry name" value="FAD-BINDING DOMAIN-CONTAINING PROTEIN"/>
    <property type="match status" value="1"/>
</dbReference>
<proteinExistence type="predicted"/>
<organism evidence="7 8">
    <name type="scientific">Saccharopolyspora gloriosae</name>
    <dbReference type="NCBI Taxonomy" id="455344"/>
    <lineage>
        <taxon>Bacteria</taxon>
        <taxon>Bacillati</taxon>
        <taxon>Actinomycetota</taxon>
        <taxon>Actinomycetes</taxon>
        <taxon>Pseudonocardiales</taxon>
        <taxon>Pseudonocardiaceae</taxon>
        <taxon>Saccharopolyspora</taxon>
    </lineage>
</organism>
<accession>A0A840NQL1</accession>
<keyword evidence="1" id="KW-0285">Flavoprotein</keyword>
<evidence type="ECO:0000256" key="1">
    <source>
        <dbReference type="ARBA" id="ARBA00022630"/>
    </source>
</evidence>
<dbReference type="GO" id="GO:0071949">
    <property type="term" value="F:FAD binding"/>
    <property type="evidence" value="ECO:0007669"/>
    <property type="project" value="InterPro"/>
</dbReference>
<dbReference type="InterPro" id="IPR036188">
    <property type="entry name" value="FAD/NAD-bd_sf"/>
</dbReference>
<dbReference type="SUPFAM" id="SSF51905">
    <property type="entry name" value="FAD/NAD(P)-binding domain"/>
    <property type="match status" value="1"/>
</dbReference>
<keyword evidence="8" id="KW-1185">Reference proteome</keyword>
<dbReference type="GO" id="GO:0004497">
    <property type="term" value="F:monooxygenase activity"/>
    <property type="evidence" value="ECO:0007669"/>
    <property type="project" value="UniProtKB-KW"/>
</dbReference>
<evidence type="ECO:0000313" key="7">
    <source>
        <dbReference type="EMBL" id="MBB5070527.1"/>
    </source>
</evidence>
<keyword evidence="4" id="KW-0503">Monooxygenase</keyword>
<dbReference type="Proteomes" id="UP000580474">
    <property type="component" value="Unassembled WGS sequence"/>
</dbReference>
<dbReference type="InterPro" id="IPR002938">
    <property type="entry name" value="FAD-bd"/>
</dbReference>
<gene>
    <name evidence="7" type="ORF">BJ969_003615</name>
</gene>
<protein>
    <submittedName>
        <fullName evidence="7">2-polyprenyl-6-methoxyphenol hydroxylase-like FAD-dependent oxidoreductase</fullName>
    </submittedName>
</protein>
<evidence type="ECO:0000256" key="4">
    <source>
        <dbReference type="ARBA" id="ARBA00023033"/>
    </source>
</evidence>
<name>A0A840NQL1_9PSEU</name>
<keyword evidence="2" id="KW-0274">FAD</keyword>
<evidence type="ECO:0000313" key="8">
    <source>
        <dbReference type="Proteomes" id="UP000580474"/>
    </source>
</evidence>
<keyword evidence="3" id="KW-0560">Oxidoreductase</keyword>
<reference evidence="7 8" key="1">
    <citation type="submission" date="2020-08" db="EMBL/GenBank/DDBJ databases">
        <title>Sequencing the genomes of 1000 actinobacteria strains.</title>
        <authorList>
            <person name="Klenk H.-P."/>
        </authorList>
    </citation>
    <scope>NUCLEOTIDE SEQUENCE [LARGE SCALE GENOMIC DNA]</scope>
    <source>
        <strain evidence="7 8">DSM 45582</strain>
    </source>
</reference>
<evidence type="ECO:0000256" key="2">
    <source>
        <dbReference type="ARBA" id="ARBA00022827"/>
    </source>
</evidence>
<sequence>MTRRGTDFAFPATGFEEETVSSFHVLIAGGGIGGLCLAQGLRSRGIDCSVHESAPGIVRSGYRLHMNGAGGGALRHCLPENLYELYAQTSRETPRRECLVVLDHRARELGTRPHIGPANDAARPHTAVDRRALRQIMSADLDEIVHFGHTVSGFEDDGDRVRLSFTDGSSATGDVLVAADGIRSAVRRQLLPDVRTVDTGMRGLASRAPLTDELAAALPEALFDGFVIATGPDGTTFAYGAYRPRRPVAEAAAELAPDAVIDPVEPYMMVNVNFPPGAPDVPDLWSAAPDRLHAAMRAATTGWHPALAGLVEHVDPATLFPQSVRHLEPAEPWETSRVTLLGDAVHAMPPTFGAGANSALRDAAALTTALHRAARGEAELLEAIAGYEADMRAEVFPVLRASADPRAMNSDFMPTDLLSRTSRKERRRNGTFAECSTGVGSDVTSA</sequence>
<dbReference type="PRINTS" id="PR00420">
    <property type="entry name" value="RNGMNOXGNASE"/>
</dbReference>
<feature type="region of interest" description="Disordered" evidence="5">
    <location>
        <begin position="421"/>
        <end position="446"/>
    </location>
</feature>
<dbReference type="Gene3D" id="3.50.50.60">
    <property type="entry name" value="FAD/NAD(P)-binding domain"/>
    <property type="match status" value="1"/>
</dbReference>
<dbReference type="RefSeq" id="WP_343071466.1">
    <property type="nucleotide sequence ID" value="NZ_JACHIV010000001.1"/>
</dbReference>
<dbReference type="Pfam" id="PF01494">
    <property type="entry name" value="FAD_binding_3"/>
    <property type="match status" value="1"/>
</dbReference>
<feature type="domain" description="FAD-binding" evidence="6">
    <location>
        <begin position="145"/>
        <end position="379"/>
    </location>
</feature>